<evidence type="ECO:0000259" key="5">
    <source>
        <dbReference type="PROSITE" id="PS00623"/>
    </source>
</evidence>
<feature type="binding site" evidence="2">
    <location>
        <position position="277"/>
    </location>
    <ligand>
        <name>FAD</name>
        <dbReference type="ChEBI" id="CHEBI:57692"/>
    </ligand>
</feature>
<dbReference type="PANTHER" id="PTHR11552">
    <property type="entry name" value="GLUCOSE-METHANOL-CHOLINE GMC OXIDOREDUCTASE"/>
    <property type="match status" value="1"/>
</dbReference>
<reference evidence="7" key="3">
    <citation type="journal article" date="2013" name="Nucleic Acids Res.">
        <title>The genome of Anopheles darlingi, the main neotropical malaria vector.</title>
        <authorList>
            <person name="Marinotti O."/>
            <person name="Cerqueira G.C."/>
            <person name="de Almeida L.G."/>
            <person name="Ferro M.I."/>
            <person name="Loreto E.L."/>
            <person name="Zaha A."/>
            <person name="Teixeira S.M."/>
            <person name="Wespiser A.R."/>
            <person name="Almeida E Silva A."/>
            <person name="Schlindwein A.D."/>
            <person name="Pacheco A.C."/>
            <person name="Silva A.L."/>
            <person name="Graveley B.R."/>
            <person name="Walenz B.P."/>
            <person name="Lima Bde A."/>
            <person name="Ribeiro C.A."/>
            <person name="Nunes-Silva C.G."/>
            <person name="de Carvalho C.R."/>
            <person name="Soares C.M."/>
            <person name="de Menezes C.B."/>
            <person name="Matiolli C."/>
            <person name="Caffrey D."/>
            <person name="Araujo D.A."/>
            <person name="de Oliveira D.M."/>
            <person name="Golenbock D."/>
            <person name="Grisard E.C."/>
            <person name="Fantinatti-Garboggini F."/>
            <person name="de Carvalho F.M."/>
            <person name="Barcellos F.G."/>
            <person name="Prosdocimi F."/>
            <person name="May G."/>
            <person name="Azevedo Junior G.M."/>
            <person name="Guimaraes G.M."/>
            <person name="Goldman G.H."/>
            <person name="Padilha I.Q."/>
            <person name="Batista Jda S."/>
            <person name="Ferro J.A."/>
            <person name="Ribeiro J.M."/>
            <person name="Fietto J.L."/>
            <person name="Dabbas K.M."/>
            <person name="Cerdeira L."/>
            <person name="Agnez-Lima L.F."/>
            <person name="Brocchi M."/>
            <person name="de Carvalho M.O."/>
            <person name="Teixeira Mde M."/>
            <person name="Diniz Maia Mde M."/>
            <person name="Goldman M.H."/>
            <person name="Cruz Schneider M.P."/>
            <person name="Felipe M.S."/>
            <person name="Hungria M."/>
            <person name="Nicolas M.F."/>
            <person name="Pereira M."/>
            <person name="Montes M.A."/>
            <person name="Cantao M.E."/>
            <person name="Vincentz M."/>
            <person name="Rafael M.S."/>
            <person name="Silverman N."/>
            <person name="Stoco P.H."/>
            <person name="Souza R.C."/>
            <person name="Vicentini R."/>
            <person name="Gazzinelli R.T."/>
            <person name="Neves Rde O."/>
            <person name="Silva R."/>
            <person name="Astolfi-Filho S."/>
            <person name="Maciel T.E."/>
            <person name="Urmenyi T.P."/>
            <person name="Tadei W.P."/>
            <person name="Camargo E.P."/>
            <person name="de Vasconcelos A.T."/>
        </authorList>
    </citation>
    <scope>NUCLEOTIDE SEQUENCE</scope>
</reference>
<dbReference type="VEuPathDB" id="VectorBase:ADAR2_011717"/>
<accession>W5J856</accession>
<keyword evidence="4" id="KW-1133">Transmembrane helix</keyword>
<keyword evidence="3" id="KW-0285">Flavoprotein</keyword>
<dbReference type="Gene3D" id="3.50.50.60">
    <property type="entry name" value="FAD/NAD(P)-binding domain"/>
    <property type="match status" value="1"/>
</dbReference>
<keyword evidence="9" id="KW-1185">Reference proteome</keyword>
<reference evidence="8" key="4">
    <citation type="submission" date="2015-06" db="UniProtKB">
        <authorList>
            <consortium name="EnsemblMetazoa"/>
        </authorList>
    </citation>
    <scope>IDENTIFICATION</scope>
</reference>
<reference evidence="7" key="2">
    <citation type="submission" date="2010-05" db="EMBL/GenBank/DDBJ databases">
        <authorList>
            <person name="Almeida L.G."/>
            <person name="Nicolas M.F."/>
            <person name="Souza R.C."/>
            <person name="Vasconcelos A.T.R."/>
        </authorList>
    </citation>
    <scope>NUCLEOTIDE SEQUENCE</scope>
</reference>
<feature type="transmembrane region" description="Helical" evidence="4">
    <location>
        <begin position="12"/>
        <end position="33"/>
    </location>
</feature>
<dbReference type="STRING" id="43151.W5J856"/>
<gene>
    <name evidence="7" type="ORF">AND_009449</name>
</gene>
<evidence type="ECO:0000256" key="1">
    <source>
        <dbReference type="ARBA" id="ARBA00010790"/>
    </source>
</evidence>
<dbReference type="InterPro" id="IPR036188">
    <property type="entry name" value="FAD/NAD-bd_sf"/>
</dbReference>
<dbReference type="HOGENOM" id="CLU_002865_7_0_1"/>
<feature type="domain" description="Glucose-methanol-choline oxidoreductase N-terminal" evidence="6">
    <location>
        <begin position="314"/>
        <end position="328"/>
    </location>
</feature>
<dbReference type="InterPro" id="IPR012132">
    <property type="entry name" value="GMC_OxRdtase"/>
</dbReference>
<comment type="cofactor">
    <cofactor evidence="2">
        <name>FAD</name>
        <dbReference type="ChEBI" id="CHEBI:57692"/>
    </cofactor>
</comment>
<dbReference type="EnsemblMetazoa" id="ADAC009449-RA">
    <property type="protein sequence ID" value="ADAC009449-PA"/>
    <property type="gene ID" value="ADAC009449"/>
</dbReference>
<dbReference type="Pfam" id="PF00732">
    <property type="entry name" value="GMC_oxred_N"/>
    <property type="match status" value="1"/>
</dbReference>
<feature type="binding site" evidence="2">
    <location>
        <position position="138"/>
    </location>
    <ligand>
        <name>FAD</name>
        <dbReference type="ChEBI" id="CHEBI:57692"/>
    </ligand>
</feature>
<name>W5J856_ANODA</name>
<comment type="similarity">
    <text evidence="1 3">Belongs to the GMC oxidoreductase family.</text>
</comment>
<evidence type="ECO:0000313" key="7">
    <source>
        <dbReference type="EMBL" id="ETN58964.1"/>
    </source>
</evidence>
<keyword evidence="4" id="KW-0812">Transmembrane</keyword>
<sequence>MNSISEYEVRTRLLYSSSIGTVLLLLIDATVWLQRPDIVDFHNRIQSVPGPFIQDIYDFVVIGAGSAGAVMAARLSEMCHWDVLLLEAGQDETFLTDIPFLYPTLQTSRVDWKFRTEPSQEFCLAMKNGQCRWPRGKVLGGSSTINAMLYVRGNRRDFDAWRDLGNDGWSYADLLPYFIKLENMRDGAFRDRPYHGRTGPISVERYRYQTPLRAYLWAGLEELGLINPYGEVNGPRQTGFAEPHGSLRDGLRCSTAKGYLRPAGSRKNLHISMNTLVEKILIDPRDKRAYGVQFEQGNHRYYVMVSKEVILSAGALNSPQLLMLSGVGPREQLERHGIPILQELPGVGRNLQDHVATGAAAYTVQNPDGDFPLAFDFRQSIDVETLRRFLLNGEGPLYGMPLCSIMGFWNSKYQDPRVDWPDIEFFLAALSDLTDGGRFGKRATDMTDRYYAELYEDQLYQNSYTVIPMLSRPYSTGWLELASRNPRDHIRIYPNYFSDRRDLMALVSTVMNGSVCVTTTKV</sequence>
<proteinExistence type="inferred from homology"/>
<dbReference type="AlphaFoldDB" id="W5J856"/>
<feature type="domain" description="Glucose-methanol-choline oxidoreductase N-terminal" evidence="5">
    <location>
        <begin position="136"/>
        <end position="159"/>
    </location>
</feature>
<dbReference type="VEuPathDB" id="VectorBase:ADAC009449"/>
<dbReference type="PIRSF" id="PIRSF000137">
    <property type="entry name" value="Alcohol_oxidase"/>
    <property type="match status" value="1"/>
</dbReference>
<reference evidence="7 9" key="1">
    <citation type="journal article" date="2010" name="BMC Genomics">
        <title>Combination of measures distinguishes pre-miRNAs from other stem-loops in the genome of the newly sequenced Anopheles darlingi.</title>
        <authorList>
            <person name="Mendes N.D."/>
            <person name="Freitas A.T."/>
            <person name="Vasconcelos A.T."/>
            <person name="Sagot M.F."/>
        </authorList>
    </citation>
    <scope>NUCLEOTIDE SEQUENCE</scope>
</reference>
<dbReference type="PROSITE" id="PS00623">
    <property type="entry name" value="GMC_OXRED_1"/>
    <property type="match status" value="1"/>
</dbReference>
<evidence type="ECO:0000256" key="2">
    <source>
        <dbReference type="PIRSR" id="PIRSR000137-2"/>
    </source>
</evidence>
<dbReference type="Proteomes" id="UP000000673">
    <property type="component" value="Unassembled WGS sequence"/>
</dbReference>
<organism evidence="7">
    <name type="scientific">Anopheles darlingi</name>
    <name type="common">Mosquito</name>
    <dbReference type="NCBI Taxonomy" id="43151"/>
    <lineage>
        <taxon>Eukaryota</taxon>
        <taxon>Metazoa</taxon>
        <taxon>Ecdysozoa</taxon>
        <taxon>Arthropoda</taxon>
        <taxon>Hexapoda</taxon>
        <taxon>Insecta</taxon>
        <taxon>Pterygota</taxon>
        <taxon>Neoptera</taxon>
        <taxon>Endopterygota</taxon>
        <taxon>Diptera</taxon>
        <taxon>Nematocera</taxon>
        <taxon>Culicoidea</taxon>
        <taxon>Culicidae</taxon>
        <taxon>Anophelinae</taxon>
        <taxon>Anopheles</taxon>
    </lineage>
</organism>
<dbReference type="SUPFAM" id="SSF51905">
    <property type="entry name" value="FAD/NAD(P)-binding domain"/>
    <property type="match status" value="1"/>
</dbReference>
<evidence type="ECO:0000256" key="3">
    <source>
        <dbReference type="RuleBase" id="RU003968"/>
    </source>
</evidence>
<evidence type="ECO:0000256" key="4">
    <source>
        <dbReference type="SAM" id="Phobius"/>
    </source>
</evidence>
<dbReference type="EMBL" id="ADMH02002107">
    <property type="protein sequence ID" value="ETN58964.1"/>
    <property type="molecule type" value="Genomic_DNA"/>
</dbReference>
<dbReference type="PROSITE" id="PS00624">
    <property type="entry name" value="GMC_OXRED_2"/>
    <property type="match status" value="1"/>
</dbReference>
<dbReference type="GO" id="GO:0050660">
    <property type="term" value="F:flavin adenine dinucleotide binding"/>
    <property type="evidence" value="ECO:0007669"/>
    <property type="project" value="InterPro"/>
</dbReference>
<evidence type="ECO:0000259" key="6">
    <source>
        <dbReference type="PROSITE" id="PS00624"/>
    </source>
</evidence>
<dbReference type="eggNOG" id="KOG1238">
    <property type="taxonomic scope" value="Eukaryota"/>
</dbReference>
<evidence type="ECO:0000313" key="8">
    <source>
        <dbReference type="EnsemblMetazoa" id="ADAC009449-PA"/>
    </source>
</evidence>
<evidence type="ECO:0000313" key="9">
    <source>
        <dbReference type="Proteomes" id="UP000000673"/>
    </source>
</evidence>
<dbReference type="OMA" id="ERNCLDC"/>
<dbReference type="PANTHER" id="PTHR11552:SF186">
    <property type="entry name" value="GLUCOSE-METHANOL-CHOLINE OXIDOREDUCTASE N-TERMINAL DOMAIN-CONTAINING PROTEIN"/>
    <property type="match status" value="1"/>
</dbReference>
<protein>
    <submittedName>
        <fullName evidence="7">Glucose dehydrogenase</fullName>
    </submittedName>
</protein>
<dbReference type="SUPFAM" id="SSF54373">
    <property type="entry name" value="FAD-linked reductases, C-terminal domain"/>
    <property type="match status" value="1"/>
</dbReference>
<dbReference type="InterPro" id="IPR000172">
    <property type="entry name" value="GMC_OxRdtase_N"/>
</dbReference>
<keyword evidence="4" id="KW-0472">Membrane</keyword>
<keyword evidence="2 3" id="KW-0274">FAD</keyword>
<dbReference type="GO" id="GO:0016614">
    <property type="term" value="F:oxidoreductase activity, acting on CH-OH group of donors"/>
    <property type="evidence" value="ECO:0007669"/>
    <property type="project" value="InterPro"/>
</dbReference>
<dbReference type="Gene3D" id="3.30.560.10">
    <property type="entry name" value="Glucose Oxidase, domain 3"/>
    <property type="match status" value="1"/>
</dbReference>